<accession>A0A438DBU2</accession>
<sequence length="225" mass="25473">MGEGGQENGCREAIEILALVWRESEENRDKAGLRWYWCTVASPLLQHSRDISSKKQRFALPLSHPDSKARLTSTPKSVVRAWRNRGNLARCIFTLRKLHFDKDCIGAIDGTHISAWVPTDRQTSFRGTANDARVFLDALTRPEVNFPWPSEGNYYVVDSGYPCIFGFLPPYREYEIEDLSIEGEEEITSSRNHSIDLSDESAAAMAACRDQIAEVMQANYINVNL</sequence>
<dbReference type="AlphaFoldDB" id="A0A438DBU2"/>
<proteinExistence type="predicted"/>
<dbReference type="EMBL" id="QGNW01001701">
    <property type="protein sequence ID" value="RVW32927.1"/>
    <property type="molecule type" value="Genomic_DNA"/>
</dbReference>
<protein>
    <recommendedName>
        <fullName evidence="3">DDE Tnp4 domain-containing protein</fullName>
    </recommendedName>
</protein>
<evidence type="ECO:0000313" key="2">
    <source>
        <dbReference type="Proteomes" id="UP000288805"/>
    </source>
</evidence>
<dbReference type="InterPro" id="IPR045249">
    <property type="entry name" value="HARBI1-like"/>
</dbReference>
<dbReference type="PANTHER" id="PTHR22930">
    <property type="match status" value="1"/>
</dbReference>
<reference evidence="1 2" key="1">
    <citation type="journal article" date="2018" name="PLoS Genet.">
        <title>Population sequencing reveals clonal diversity and ancestral inbreeding in the grapevine cultivar Chardonnay.</title>
        <authorList>
            <person name="Roach M.J."/>
            <person name="Johnson D.L."/>
            <person name="Bohlmann J."/>
            <person name="van Vuuren H.J."/>
            <person name="Jones S.J."/>
            <person name="Pretorius I.S."/>
            <person name="Schmidt S.A."/>
            <person name="Borneman A.R."/>
        </authorList>
    </citation>
    <scope>NUCLEOTIDE SEQUENCE [LARGE SCALE GENOMIC DNA]</scope>
    <source>
        <strain evidence="2">cv. Chardonnay</strain>
        <tissue evidence="1">Leaf</tissue>
    </source>
</reference>
<name>A0A438DBU2_VITVI</name>
<evidence type="ECO:0008006" key="3">
    <source>
        <dbReference type="Google" id="ProtNLM"/>
    </source>
</evidence>
<comment type="caution">
    <text evidence="1">The sequence shown here is derived from an EMBL/GenBank/DDBJ whole genome shotgun (WGS) entry which is preliminary data.</text>
</comment>
<evidence type="ECO:0000313" key="1">
    <source>
        <dbReference type="EMBL" id="RVW32927.1"/>
    </source>
</evidence>
<dbReference type="PANTHER" id="PTHR22930:SF228">
    <property type="entry name" value="PROTEIN ALP1-LIKE"/>
    <property type="match status" value="1"/>
</dbReference>
<organism evidence="1 2">
    <name type="scientific">Vitis vinifera</name>
    <name type="common">Grape</name>
    <dbReference type="NCBI Taxonomy" id="29760"/>
    <lineage>
        <taxon>Eukaryota</taxon>
        <taxon>Viridiplantae</taxon>
        <taxon>Streptophyta</taxon>
        <taxon>Embryophyta</taxon>
        <taxon>Tracheophyta</taxon>
        <taxon>Spermatophyta</taxon>
        <taxon>Magnoliopsida</taxon>
        <taxon>eudicotyledons</taxon>
        <taxon>Gunneridae</taxon>
        <taxon>Pentapetalae</taxon>
        <taxon>rosids</taxon>
        <taxon>Vitales</taxon>
        <taxon>Vitaceae</taxon>
        <taxon>Viteae</taxon>
        <taxon>Vitis</taxon>
    </lineage>
</organism>
<dbReference type="Proteomes" id="UP000288805">
    <property type="component" value="Unassembled WGS sequence"/>
</dbReference>
<gene>
    <name evidence="1" type="ORF">CK203_116383</name>
</gene>